<comment type="similarity">
    <text evidence="1 6">Belongs to the acylphosphatase family.</text>
</comment>
<evidence type="ECO:0000256" key="3">
    <source>
        <dbReference type="ARBA" id="ARBA00015991"/>
    </source>
</evidence>
<dbReference type="SUPFAM" id="SSF54975">
    <property type="entry name" value="Acylphosphatase/BLUF domain-like"/>
    <property type="match status" value="1"/>
</dbReference>
<comment type="catalytic activity">
    <reaction evidence="4 5">
        <text>an acyl phosphate + H2O = a carboxylate + phosphate + H(+)</text>
        <dbReference type="Rhea" id="RHEA:14965"/>
        <dbReference type="ChEBI" id="CHEBI:15377"/>
        <dbReference type="ChEBI" id="CHEBI:15378"/>
        <dbReference type="ChEBI" id="CHEBI:29067"/>
        <dbReference type="ChEBI" id="CHEBI:43474"/>
        <dbReference type="ChEBI" id="CHEBI:59918"/>
        <dbReference type="EC" id="3.6.1.7"/>
    </reaction>
</comment>
<gene>
    <name evidence="8" type="ORF">DFQ59_107154</name>
</gene>
<dbReference type="InterPro" id="IPR036046">
    <property type="entry name" value="Acylphosphatase-like_dom_sf"/>
</dbReference>
<evidence type="ECO:0000256" key="6">
    <source>
        <dbReference type="RuleBase" id="RU004168"/>
    </source>
</evidence>
<evidence type="ECO:0000256" key="4">
    <source>
        <dbReference type="ARBA" id="ARBA00047645"/>
    </source>
</evidence>
<dbReference type="EC" id="3.6.1.7" evidence="2 5"/>
<dbReference type="RefSeq" id="WP_114280340.1">
    <property type="nucleotide sequence ID" value="NZ_QPJY01000007.1"/>
</dbReference>
<proteinExistence type="inferred from homology"/>
<dbReference type="PANTHER" id="PTHR47268:SF4">
    <property type="entry name" value="ACYLPHOSPHATASE"/>
    <property type="match status" value="1"/>
</dbReference>
<dbReference type="Pfam" id="PF00708">
    <property type="entry name" value="Acylphosphatase"/>
    <property type="match status" value="1"/>
</dbReference>
<name>A0A369C717_9GAMM</name>
<dbReference type="PANTHER" id="PTHR47268">
    <property type="entry name" value="ACYLPHOSPHATASE"/>
    <property type="match status" value="1"/>
</dbReference>
<reference evidence="8 9" key="1">
    <citation type="submission" date="2018-07" db="EMBL/GenBank/DDBJ databases">
        <title>Genomic Encyclopedia of Type Strains, Phase IV (KMG-IV): sequencing the most valuable type-strain genomes for metagenomic binning, comparative biology and taxonomic classification.</title>
        <authorList>
            <person name="Goeker M."/>
        </authorList>
    </citation>
    <scope>NUCLEOTIDE SEQUENCE [LARGE SCALE GENOMIC DNA]</scope>
    <source>
        <strain evidence="8 9">DSM 26407</strain>
    </source>
</reference>
<comment type="caution">
    <text evidence="8">The sequence shown here is derived from an EMBL/GenBank/DDBJ whole genome shotgun (WGS) entry which is preliminary data.</text>
</comment>
<keyword evidence="9" id="KW-1185">Reference proteome</keyword>
<dbReference type="InterPro" id="IPR001792">
    <property type="entry name" value="Acylphosphatase-like_dom"/>
</dbReference>
<sequence length="92" mass="9768">MTHPVCLRCIVSGRVQGVWYRAGTRQRATGLGLSGHARNLSNGDVEVLACGEPEAVKTLCDWLWEGTPAAEVTDVACETVPAPARLEGFTTG</sequence>
<dbReference type="Proteomes" id="UP000252707">
    <property type="component" value="Unassembled WGS sequence"/>
</dbReference>
<evidence type="ECO:0000313" key="8">
    <source>
        <dbReference type="EMBL" id="RCX28407.1"/>
    </source>
</evidence>
<evidence type="ECO:0000313" key="9">
    <source>
        <dbReference type="Proteomes" id="UP000252707"/>
    </source>
</evidence>
<dbReference type="OrthoDB" id="5295388at2"/>
<evidence type="ECO:0000259" key="7">
    <source>
        <dbReference type="PROSITE" id="PS51160"/>
    </source>
</evidence>
<protein>
    <recommendedName>
        <fullName evidence="3 5">acylphosphatase</fullName>
        <ecNumber evidence="2 5">3.6.1.7</ecNumber>
    </recommendedName>
</protein>
<dbReference type="NCBIfam" id="NF011022">
    <property type="entry name" value="PRK14451.1"/>
    <property type="match status" value="1"/>
</dbReference>
<feature type="active site" evidence="5">
    <location>
        <position position="21"/>
    </location>
</feature>
<evidence type="ECO:0000256" key="2">
    <source>
        <dbReference type="ARBA" id="ARBA00012150"/>
    </source>
</evidence>
<dbReference type="AlphaFoldDB" id="A0A369C717"/>
<evidence type="ECO:0000256" key="5">
    <source>
        <dbReference type="PROSITE-ProRule" id="PRU00520"/>
    </source>
</evidence>
<dbReference type="GO" id="GO:0003998">
    <property type="term" value="F:acylphosphatase activity"/>
    <property type="evidence" value="ECO:0007669"/>
    <property type="project" value="UniProtKB-EC"/>
</dbReference>
<feature type="active site" evidence="5">
    <location>
        <position position="39"/>
    </location>
</feature>
<dbReference type="PROSITE" id="PS51160">
    <property type="entry name" value="ACYLPHOSPHATASE_3"/>
    <property type="match status" value="1"/>
</dbReference>
<dbReference type="EMBL" id="QPJY01000007">
    <property type="protein sequence ID" value="RCX28407.1"/>
    <property type="molecule type" value="Genomic_DNA"/>
</dbReference>
<feature type="domain" description="Acylphosphatase-like" evidence="7">
    <location>
        <begin position="6"/>
        <end position="92"/>
    </location>
</feature>
<keyword evidence="5" id="KW-0378">Hydrolase</keyword>
<accession>A0A369C717</accession>
<dbReference type="Gene3D" id="3.30.70.100">
    <property type="match status" value="1"/>
</dbReference>
<dbReference type="InterPro" id="IPR020456">
    <property type="entry name" value="Acylphosphatase"/>
</dbReference>
<organism evidence="8 9">
    <name type="scientific">Thioalbus denitrificans</name>
    <dbReference type="NCBI Taxonomy" id="547122"/>
    <lineage>
        <taxon>Bacteria</taxon>
        <taxon>Pseudomonadati</taxon>
        <taxon>Pseudomonadota</taxon>
        <taxon>Gammaproteobacteria</taxon>
        <taxon>Chromatiales</taxon>
        <taxon>Ectothiorhodospiraceae</taxon>
        <taxon>Thioalbus</taxon>
    </lineage>
</organism>
<evidence type="ECO:0000256" key="1">
    <source>
        <dbReference type="ARBA" id="ARBA00005614"/>
    </source>
</evidence>